<keyword evidence="3 4" id="KW-0862">Zinc</keyword>
<dbReference type="InterPro" id="IPR000688">
    <property type="entry name" value="HypA/HybF"/>
</dbReference>
<gene>
    <name evidence="4" type="primary">hypA</name>
    <name evidence="5" type="ORF">GLW05_19865</name>
</gene>
<dbReference type="GO" id="GO:0008270">
    <property type="term" value="F:zinc ion binding"/>
    <property type="evidence" value="ECO:0007669"/>
    <property type="project" value="UniProtKB-UniRule"/>
</dbReference>
<sequence length="121" mass="13769">MHEMSLMSEIIKLVSDDAQSRGFEKIQNIEVVVGDLSNVLPDALELAFFYLRNKGFHLVDEQSELHILREEARAKCLSCYLEFEPDYRIALCPNCELPSCELISGETFKVESYEGGMTNES</sequence>
<protein>
    <recommendedName>
        <fullName evidence="4">Hydrogenase maturation factor HypA</fullName>
    </recommendedName>
</protein>
<comment type="function">
    <text evidence="4">Involved in the maturation of [NiFe] hydrogenases. Required for nickel insertion into the metal center of the hydrogenase.</text>
</comment>
<organism evidence="5 6">
    <name type="scientific">Pontibacillus yanchengensis</name>
    <dbReference type="NCBI Taxonomy" id="462910"/>
    <lineage>
        <taxon>Bacteria</taxon>
        <taxon>Bacillati</taxon>
        <taxon>Bacillota</taxon>
        <taxon>Bacilli</taxon>
        <taxon>Bacillales</taxon>
        <taxon>Bacillaceae</taxon>
        <taxon>Pontibacillus</taxon>
    </lineage>
</organism>
<evidence type="ECO:0000313" key="6">
    <source>
        <dbReference type="Proteomes" id="UP000468638"/>
    </source>
</evidence>
<feature type="binding site" evidence="4">
    <location>
        <position position="95"/>
    </location>
    <ligand>
        <name>Zn(2+)</name>
        <dbReference type="ChEBI" id="CHEBI:29105"/>
    </ligand>
</feature>
<feature type="binding site" evidence="4">
    <location>
        <position position="79"/>
    </location>
    <ligand>
        <name>Zn(2+)</name>
        <dbReference type="ChEBI" id="CHEBI:29105"/>
    </ligand>
</feature>
<comment type="caution">
    <text evidence="5">The sequence shown here is derived from an EMBL/GenBank/DDBJ whole genome shotgun (WGS) entry which is preliminary data.</text>
</comment>
<dbReference type="Proteomes" id="UP000468638">
    <property type="component" value="Unassembled WGS sequence"/>
</dbReference>
<dbReference type="PANTHER" id="PTHR34535">
    <property type="entry name" value="HYDROGENASE MATURATION FACTOR HYPA"/>
    <property type="match status" value="1"/>
</dbReference>
<dbReference type="Gene3D" id="3.30.2320.80">
    <property type="match status" value="1"/>
</dbReference>
<evidence type="ECO:0000313" key="5">
    <source>
        <dbReference type="EMBL" id="MYL35832.1"/>
    </source>
</evidence>
<evidence type="ECO:0000256" key="4">
    <source>
        <dbReference type="HAMAP-Rule" id="MF_00213"/>
    </source>
</evidence>
<keyword evidence="1 4" id="KW-0533">Nickel</keyword>
<dbReference type="RefSeq" id="WP_160910258.1">
    <property type="nucleotide sequence ID" value="NZ_WMEQ01000022.1"/>
</dbReference>
<evidence type="ECO:0000256" key="2">
    <source>
        <dbReference type="ARBA" id="ARBA00022723"/>
    </source>
</evidence>
<dbReference type="AlphaFoldDB" id="A0A6I5A6H6"/>
<dbReference type="PIRSF" id="PIRSF004761">
    <property type="entry name" value="Hydrgn_mat_HypA"/>
    <property type="match status" value="1"/>
</dbReference>
<dbReference type="EMBL" id="WMEQ01000022">
    <property type="protein sequence ID" value="MYL35832.1"/>
    <property type="molecule type" value="Genomic_DNA"/>
</dbReference>
<proteinExistence type="inferred from homology"/>
<name>A0A6I5A6H6_9BACI</name>
<feature type="binding site" evidence="4">
    <location>
        <position position="2"/>
    </location>
    <ligand>
        <name>Ni(2+)</name>
        <dbReference type="ChEBI" id="CHEBI:49786"/>
    </ligand>
</feature>
<comment type="similarity">
    <text evidence="4">Belongs to the HypA/HybF family.</text>
</comment>
<evidence type="ECO:0000256" key="3">
    <source>
        <dbReference type="ARBA" id="ARBA00022833"/>
    </source>
</evidence>
<feature type="binding site" evidence="4">
    <location>
        <position position="76"/>
    </location>
    <ligand>
        <name>Zn(2+)</name>
        <dbReference type="ChEBI" id="CHEBI:29105"/>
    </ligand>
</feature>
<reference evidence="5 6" key="1">
    <citation type="submission" date="2019-11" db="EMBL/GenBank/DDBJ databases">
        <title>Genome sequences of 17 halophilic strains isolated from different environments.</title>
        <authorList>
            <person name="Furrow R.E."/>
        </authorList>
    </citation>
    <scope>NUCLEOTIDE SEQUENCE [LARGE SCALE GENOMIC DNA]</scope>
    <source>
        <strain evidence="5 6">22514_16_FS</strain>
    </source>
</reference>
<keyword evidence="2 4" id="KW-0479">Metal-binding</keyword>
<feature type="binding site" evidence="4">
    <location>
        <position position="92"/>
    </location>
    <ligand>
        <name>Zn(2+)</name>
        <dbReference type="ChEBI" id="CHEBI:29105"/>
    </ligand>
</feature>
<dbReference type="GO" id="GO:0051604">
    <property type="term" value="P:protein maturation"/>
    <property type="evidence" value="ECO:0007669"/>
    <property type="project" value="InterPro"/>
</dbReference>
<accession>A0A6I5A6H6</accession>
<dbReference type="PANTHER" id="PTHR34535:SF3">
    <property type="entry name" value="HYDROGENASE MATURATION FACTOR HYPA"/>
    <property type="match status" value="1"/>
</dbReference>
<dbReference type="HAMAP" id="MF_00213">
    <property type="entry name" value="HypA_HybF"/>
    <property type="match status" value="1"/>
</dbReference>
<dbReference type="GO" id="GO:0016151">
    <property type="term" value="F:nickel cation binding"/>
    <property type="evidence" value="ECO:0007669"/>
    <property type="project" value="UniProtKB-UniRule"/>
</dbReference>
<evidence type="ECO:0000256" key="1">
    <source>
        <dbReference type="ARBA" id="ARBA00022596"/>
    </source>
</evidence>
<dbReference type="OrthoDB" id="9800361at2"/>
<dbReference type="Pfam" id="PF01155">
    <property type="entry name" value="HypA"/>
    <property type="match status" value="1"/>
</dbReference>